<dbReference type="Pfam" id="PF05860">
    <property type="entry name" value="TPS"/>
    <property type="match status" value="1"/>
</dbReference>
<keyword evidence="2" id="KW-0964">Secreted</keyword>
<comment type="caution">
    <text evidence="7">The sequence shown here is derived from an EMBL/GenBank/DDBJ whole genome shotgun (WGS) entry which is preliminary data.</text>
</comment>
<evidence type="ECO:0000256" key="5">
    <source>
        <dbReference type="SAM" id="Phobius"/>
    </source>
</evidence>
<evidence type="ECO:0000256" key="1">
    <source>
        <dbReference type="ARBA" id="ARBA00004613"/>
    </source>
</evidence>
<evidence type="ECO:0000256" key="4">
    <source>
        <dbReference type="SAM" id="MobiDB-lite"/>
    </source>
</evidence>
<reference evidence="7" key="1">
    <citation type="journal article" date="2018" name="Genome Biol.">
        <title>SKESA: strategic k-mer extension for scrupulous assemblies.</title>
        <authorList>
            <person name="Souvorov A."/>
            <person name="Agarwala R."/>
            <person name="Lipman D.J."/>
        </authorList>
    </citation>
    <scope>NUCLEOTIDE SEQUENCE</scope>
    <source>
        <strain evidence="7">MA.CK_94/00001630</strain>
    </source>
</reference>
<name>A0A759YJR9_SALER</name>
<sequence>MNKIYKLKYDRRRNQVVAVSELTTGAGKESAGQVTALAGLTDMCSFRKLPGTLTPLAFLTGLVMSLLPGIALANPDLPTGGQIVAGQGSISTNGNQMTISQNTHGLVTNWNTFDVGQNHTVQFVQPDSSAVALNRVTGGHESQILGTLTANGQVMLVNPAGVMFGKGATVNTAGLVASTKNISNADFMAGHYTFSGGCDAGAEVVNQGNLTTTKGGFIVLAADRVKNSGNIHTPGGKTVLAAGDKVTLQLDNTGLASVSVSGSVVNALVENSGLLSATDGRVYLTAKGQDMLLNTVVNNTGTVEASGLSGHGGEIVLNGGDSGVVSQSGTLLADSKKGRGGKITVEGQNIHLAADSRTSATGKTGGGEVYVGGGWQGKDNRIRNASKVVMNKSATIDVSATENGNGGKAVLWSEDYTSFRGTILAQGGAASGNGGQVETSSRGNLQAFGDVGTSAPAGQGGEWLLDPLDVTIVSAEANTSVSETGAGTDASLDADTDRVFSPSAAGAQVSAAKISEQLNNGTRVTVDTHGDGGQEGNITFAAGAKINKTGEGDTTLTLKADKNISFSDREWDTRTAIDSTGGKLNLNLLTGNSGQDGNVAFGKYVKLSLNGGDLHIGPANESAGKISVSFSNQGVIDAGNIVLNTVGGTAGNLYSLNASGDLTVTGPLSVNAGYNVTSNIQAGGQLNITAESGDIRFVNPKSNSGSVLIAGKEGVNIQAKNGHLVMKNDADKNKINVSSVNGSVSLSGSVQDGTDGLSLTNIAITSEDKTTLAGTTFWGKAAALSGLDVTAKGDVDITGNAQNLSNEYLGSARTTEGVTLNGSNITSTTGNVSLSGLSASKGNASLKVGNNSRIIADKGKITLSGKTEGASAAASGVQIAGSNLSASLLDVKGVATQQGTGFSLTKTQLQGGLADLTNVTLSSEGSAAGATNTLDSGIVNSDKLATLLAKHIENMTLIDMGGVAIFNDSDQENKGWVADYSSVSTPNGGWIFDNTTVTAAGTVDLKGAGFTNSTIKVSEGDFRLTNGGLVKLNNDTITVSNGGMNVHSRAGSVYVNATNITAKSNINLTADNGGISLQGGKNINVTSSDGGINISATNYPDTGVNIQNISLSALKAVNVNGKGKGNTGIKISDSDIISSSDSISLAGSAWSFYDDSAPFAGITLLGKVAFSSSLGTHIDARNTLNKPDLSPPVGLAIRDAMVEFIGGGVIDAVSPYAAIITSFKSKISNSGGDLTINSSIDGTAETAPPAIWNVPASGAFVMDNYDNNSVSLEFNSGENSNIFINADTTKDKVHRLSGFAAIAPNAIGGQQISMNGYVFTGAGNISITGKSWLSDGVNTRNFDNKEMTGILTINGESHLGTGVVFDKKLNVNVSNALITGTSTNGTGVMVISNNDGKADLDGNTITGVSGTSDGVSITGNNITLTNGTLKGTSGSGNGVILTGGSNFTLDGASVTGKSSDGAGVIVSGNLAVNNSASIEGTATGKGAVGVKVSGNLASTGGSTVHGTAQSGDGVNVSGDTTLSGVSLTGDTATGTGVKIAGNLKASENTTVTGKATETGTGVSLGASLEGGKVTGTSVDGTGLLLADNATVTSSGLSGTSTSGDGVAVTGTTVLDDTTAKTLQAVSESGNGLSLKDGASISIVHVSRSEQPKMDAEGNPVNDESGNPVMETVTTTTPVSAPVALTGTSVTGSGVATSGNVSISGVTLTGKSATEGGTGVTLGGNLTVADAISGINASATGNGTALKIIDGVIDAKGYRDEEKTLVVSATSEDGAAVSTGGNSSLKNVELKGTAGGNGSAVVVSGSLSTDNALTAELKGEKGTALQLSGGHLQGTAADKAPVTVTVSAAGNGTAVAVTQPEDGVTGSVLSGIDLAASADRGSVMDIAADLTTDRDIYVSTENGVALSLNGGSLQGAEGERPVTVAARATGSGTAVTVKPTDKGKPGSSLANMTLHTTSAQGDALNVGGVLNTKDVVVLAETTGTGTALNVSGGEIHSRGETDIIATSDSGHATVINNGKLTGDSAGALTVTAATKTDSPALDIVGISDISNSVVSGQNSGDGSAVSVAGVVTSSGGGEIKGQTVNGTAVEIKDGTSVTSSQEGGLLITATASDGKGTGVALSSATLTGSRINADATQGNAVTIADGSITGGNIAGHTTAGTGLNISNAVLKEAVVSGTTQTGAGTVISGTLTSDSTSTITGTATQDGGDGVSLKGQVTGGTVSGHATSGDAVSVADGSAVTDAEVNGDAVSGAGMNVAGKATLTNASLNGTTQTGKGAVIAGSVTADEASVLRGKAMQDGGDGVSVSGDITGGAVEGHATSGNAVNISGGVNLSEIFGDATTGTGVVVNSGSQVTDAAVNGSATAGTGTYWHAGVEHNNVTMTGNATSGTGVQLDADTTLKNATVSGLTESGKGVDIAGALTSTGRTTVTGTASGTGTGTLLSGDVTGGVVSGHSVDGVGLGIDRDVTLTDVAVSGTSVSHSGVQVNSHVLNTGSASITGSSGSGEGVSLNGTVSGGVLKGHSVSGPGLHVTADGHVNGVDVSSSSEQGPAVQTDGSPSPAGSKQETVTTQSLRQASYLLQGVIANTERMKHPGALSGYRGPDKPVSVEICTDGQCSKLEAGTLATPVRQ</sequence>
<dbReference type="SMART" id="SM00912">
    <property type="entry name" value="Haemagg_act"/>
    <property type="match status" value="1"/>
</dbReference>
<dbReference type="SUPFAM" id="SSF51126">
    <property type="entry name" value="Pectin lyase-like"/>
    <property type="match status" value="1"/>
</dbReference>
<reference evidence="7" key="2">
    <citation type="submission" date="2020-02" db="EMBL/GenBank/DDBJ databases">
        <authorList>
            <consortium name="NCBI Pathogen Detection Project"/>
        </authorList>
    </citation>
    <scope>NUCLEOTIDE SEQUENCE</scope>
    <source>
        <strain evidence="7">MA.CK_94/00001630</strain>
    </source>
</reference>
<evidence type="ECO:0000256" key="2">
    <source>
        <dbReference type="ARBA" id="ARBA00022525"/>
    </source>
</evidence>
<dbReference type="InterPro" id="IPR008638">
    <property type="entry name" value="FhaB/CdiA-like_TPS"/>
</dbReference>
<evidence type="ECO:0000256" key="3">
    <source>
        <dbReference type="ARBA" id="ARBA00022729"/>
    </source>
</evidence>
<keyword evidence="5" id="KW-0472">Membrane</keyword>
<dbReference type="PANTHER" id="PTHR12338">
    <property type="entry name" value="AUTOTRANSPORTER"/>
    <property type="match status" value="1"/>
</dbReference>
<feature type="transmembrane region" description="Helical" evidence="5">
    <location>
        <begin position="53"/>
        <end position="73"/>
    </location>
</feature>
<evidence type="ECO:0000259" key="6">
    <source>
        <dbReference type="SMART" id="SM00912"/>
    </source>
</evidence>
<keyword evidence="5" id="KW-0812">Transmembrane</keyword>
<dbReference type="InterPro" id="IPR050909">
    <property type="entry name" value="Bact_Autotransporter_VF"/>
</dbReference>
<dbReference type="InterPro" id="IPR024973">
    <property type="entry name" value="ESPR"/>
</dbReference>
<dbReference type="NCBIfam" id="TIGR01901">
    <property type="entry name" value="adhes_NPXG"/>
    <property type="match status" value="1"/>
</dbReference>
<dbReference type="InterPro" id="IPR011050">
    <property type="entry name" value="Pectin_lyase_fold/virulence"/>
</dbReference>
<keyword evidence="3" id="KW-0732">Signal</keyword>
<dbReference type="GO" id="GO:0005576">
    <property type="term" value="C:extracellular region"/>
    <property type="evidence" value="ECO:0007669"/>
    <property type="project" value="UniProtKB-SubCell"/>
</dbReference>
<comment type="subcellular location">
    <subcellularLocation>
        <location evidence="1">Secreted</location>
    </subcellularLocation>
</comment>
<dbReference type="InterPro" id="IPR006626">
    <property type="entry name" value="PbH1"/>
</dbReference>
<feature type="compositionally biased region" description="Polar residues" evidence="4">
    <location>
        <begin position="2553"/>
        <end position="2569"/>
    </location>
</feature>
<evidence type="ECO:0000313" key="7">
    <source>
        <dbReference type="EMBL" id="HAG2284884.1"/>
    </source>
</evidence>
<dbReference type="PANTHER" id="PTHR12338:SF8">
    <property type="entry name" value="HEME_HEMOPEXIN-BINDING PROTEIN"/>
    <property type="match status" value="1"/>
</dbReference>
<dbReference type="SMART" id="SM00710">
    <property type="entry name" value="PbH1"/>
    <property type="match status" value="14"/>
</dbReference>
<gene>
    <name evidence="7" type="ORF">G8W61_005287</name>
</gene>
<accession>A0A759YJR9</accession>
<feature type="region of interest" description="Disordered" evidence="4">
    <location>
        <begin position="2518"/>
        <end position="2569"/>
    </location>
</feature>
<dbReference type="InterPro" id="IPR012334">
    <property type="entry name" value="Pectin_lyas_fold"/>
</dbReference>
<organism evidence="7">
    <name type="scientific">Salmonella enterica</name>
    <name type="common">Salmonella choleraesuis</name>
    <dbReference type="NCBI Taxonomy" id="28901"/>
    <lineage>
        <taxon>Bacteria</taxon>
        <taxon>Pseudomonadati</taxon>
        <taxon>Pseudomonadota</taxon>
        <taxon>Gammaproteobacteria</taxon>
        <taxon>Enterobacterales</taxon>
        <taxon>Enterobacteriaceae</taxon>
        <taxon>Salmonella</taxon>
    </lineage>
</organism>
<keyword evidence="5" id="KW-1133">Transmembrane helix</keyword>
<dbReference type="Pfam" id="PF13018">
    <property type="entry name" value="ESPR"/>
    <property type="match status" value="1"/>
</dbReference>
<protein>
    <submittedName>
        <fullName evidence="7">Filamentous hemagglutinin N-terminal domain-containing protein</fullName>
    </submittedName>
</protein>
<dbReference type="Gene3D" id="2.160.20.10">
    <property type="entry name" value="Single-stranded right-handed beta-helix, Pectin lyase-like"/>
    <property type="match status" value="1"/>
</dbReference>
<dbReference type="EMBL" id="DAAXRP010000033">
    <property type="protein sequence ID" value="HAG2284884.1"/>
    <property type="molecule type" value="Genomic_DNA"/>
</dbReference>
<proteinExistence type="predicted"/>
<feature type="domain" description="Filamentous haemagglutinin FhaB/tRNA nuclease CdiA-like TPS" evidence="6">
    <location>
        <begin position="74"/>
        <end position="186"/>
    </location>
</feature>